<evidence type="ECO:0000313" key="1">
    <source>
        <dbReference type="EMBL" id="TWO70934.1"/>
    </source>
</evidence>
<dbReference type="OrthoDB" id="9814037at2"/>
<dbReference type="Proteomes" id="UP000318199">
    <property type="component" value="Unassembled WGS sequence"/>
</dbReference>
<accession>A0A562ZS03</accession>
<organism evidence="1 2">
    <name type="scientific">Caenimonas sedimenti</name>
    <dbReference type="NCBI Taxonomy" id="2596921"/>
    <lineage>
        <taxon>Bacteria</taxon>
        <taxon>Pseudomonadati</taxon>
        <taxon>Pseudomonadota</taxon>
        <taxon>Betaproteobacteria</taxon>
        <taxon>Burkholderiales</taxon>
        <taxon>Comamonadaceae</taxon>
        <taxon>Caenimonas</taxon>
    </lineage>
</organism>
<gene>
    <name evidence="1" type="ORF">FN976_12845</name>
</gene>
<evidence type="ECO:0000313" key="2">
    <source>
        <dbReference type="Proteomes" id="UP000318199"/>
    </source>
</evidence>
<comment type="caution">
    <text evidence="1">The sequence shown here is derived from an EMBL/GenBank/DDBJ whole genome shotgun (WGS) entry which is preliminary data.</text>
</comment>
<protein>
    <submittedName>
        <fullName evidence="1">Uncharacterized protein</fullName>
    </submittedName>
</protein>
<dbReference type="AlphaFoldDB" id="A0A562ZS03"/>
<sequence length="142" mass="16256">MGDYRHWRDQAGAAAQAAIGLLVVEDHPAARPCPSCARLMQRVRVGATPDFRLDRCAACALLWLDRGEWDALRSAGLATSLEEILSERWQRDLQAQEVRTRRIAQLREKHGAECMEELARMREWLDTQPHRDELLALLRAGW</sequence>
<keyword evidence="2" id="KW-1185">Reference proteome</keyword>
<name>A0A562ZS03_9BURK</name>
<reference evidence="1 2" key="1">
    <citation type="submission" date="2019-07" db="EMBL/GenBank/DDBJ databases">
        <title>Caenimonas sedimenti sp. nov., isolated from activated sludge.</title>
        <authorList>
            <person name="Xu J."/>
        </authorList>
    </citation>
    <scope>NUCLEOTIDE SEQUENCE [LARGE SCALE GENOMIC DNA]</scope>
    <source>
        <strain evidence="1 2">HX-9-20</strain>
    </source>
</reference>
<proteinExistence type="predicted"/>
<dbReference type="EMBL" id="VOBQ01000010">
    <property type="protein sequence ID" value="TWO70934.1"/>
    <property type="molecule type" value="Genomic_DNA"/>
</dbReference>